<accession>A0A9X2BIZ4</accession>
<dbReference type="AlphaFoldDB" id="A0A9X2BIZ4"/>
<dbReference type="RefSeq" id="WP_248254408.1">
    <property type="nucleotide sequence ID" value="NZ_JAIWJX010000002.1"/>
</dbReference>
<sequence>MKLTRTGFLFAFFLMILGACMNNANDRKNNVEPHQTGYYEDQNRNNRVNISTEPMRQDYAKWGKIALERTKEKYPNSSISDYQYDTRRVNADGTVIDFFDFIVTENNVEKDIKVKVLHNPDNGKLISVGFEEIS</sequence>
<evidence type="ECO:0000256" key="1">
    <source>
        <dbReference type="SAM" id="SignalP"/>
    </source>
</evidence>
<dbReference type="PROSITE" id="PS51257">
    <property type="entry name" value="PROKAR_LIPOPROTEIN"/>
    <property type="match status" value="1"/>
</dbReference>
<gene>
    <name evidence="2" type="ORF">LCY76_21810</name>
</gene>
<dbReference type="Pfam" id="PF13028">
    <property type="entry name" value="DUF3889"/>
    <property type="match status" value="1"/>
</dbReference>
<evidence type="ECO:0000313" key="3">
    <source>
        <dbReference type="Proteomes" id="UP001139011"/>
    </source>
</evidence>
<feature type="signal peptide" evidence="1">
    <location>
        <begin position="1"/>
        <end position="24"/>
    </location>
</feature>
<keyword evidence="1" id="KW-0732">Signal</keyword>
<name>A0A9X2BIZ4_9BACL</name>
<feature type="chain" id="PRO_5040824082" evidence="1">
    <location>
        <begin position="25"/>
        <end position="134"/>
    </location>
</feature>
<evidence type="ECO:0000313" key="2">
    <source>
        <dbReference type="EMBL" id="MCK6259213.1"/>
    </source>
</evidence>
<comment type="caution">
    <text evidence="2">The sequence shown here is derived from an EMBL/GenBank/DDBJ whole genome shotgun (WGS) entry which is preliminary data.</text>
</comment>
<dbReference type="Proteomes" id="UP001139011">
    <property type="component" value="Unassembled WGS sequence"/>
</dbReference>
<organism evidence="2 3">
    <name type="scientific">Fictibacillus marinisediminis</name>
    <dbReference type="NCBI Taxonomy" id="2878389"/>
    <lineage>
        <taxon>Bacteria</taxon>
        <taxon>Bacillati</taxon>
        <taxon>Bacillota</taxon>
        <taxon>Bacilli</taxon>
        <taxon>Bacillales</taxon>
        <taxon>Fictibacillaceae</taxon>
        <taxon>Fictibacillus</taxon>
    </lineage>
</organism>
<dbReference type="InterPro" id="IPR024987">
    <property type="entry name" value="DUF3889"/>
</dbReference>
<dbReference type="EMBL" id="JAIWJX010000002">
    <property type="protein sequence ID" value="MCK6259213.1"/>
    <property type="molecule type" value="Genomic_DNA"/>
</dbReference>
<protein>
    <submittedName>
        <fullName evidence="2">YqzG/YhdC family protein</fullName>
    </submittedName>
</protein>
<reference evidence="2" key="1">
    <citation type="submission" date="2021-09" db="EMBL/GenBank/DDBJ databases">
        <title>Genome analysis of Fictibacillus sp. KIGAM418 isolated from marine sediment.</title>
        <authorList>
            <person name="Seo M.-J."/>
            <person name="Cho E.-S."/>
            <person name="Hwang C.Y."/>
        </authorList>
    </citation>
    <scope>NUCLEOTIDE SEQUENCE</scope>
    <source>
        <strain evidence="2">KIGAM418</strain>
    </source>
</reference>
<dbReference type="Gene3D" id="3.10.450.390">
    <property type="entry name" value="Protein of unknown function DUF3889"/>
    <property type="match status" value="1"/>
</dbReference>
<keyword evidence="3" id="KW-1185">Reference proteome</keyword>
<proteinExistence type="predicted"/>